<feature type="binding site" evidence="4">
    <location>
        <position position="37"/>
    </location>
    <ligand>
        <name>substrate</name>
    </ligand>
</feature>
<feature type="binding site" evidence="4">
    <location>
        <position position="19"/>
    </location>
    <ligand>
        <name>substrate</name>
    </ligand>
</feature>
<accession>A0AAD9MFT4</accession>
<dbReference type="PANTHER" id="PTHR46243">
    <property type="entry name" value="BIS(5'-ADENOSYL)-TRIPHOSPHATASE"/>
    <property type="match status" value="1"/>
</dbReference>
<gene>
    <name evidence="9" type="ORF">P8C59_006707</name>
</gene>
<evidence type="ECO:0000313" key="10">
    <source>
        <dbReference type="Proteomes" id="UP001217918"/>
    </source>
</evidence>
<dbReference type="PROSITE" id="PS51084">
    <property type="entry name" value="HIT_2"/>
    <property type="match status" value="1"/>
</dbReference>
<dbReference type="FunFam" id="3.30.428.10:FF:000011">
    <property type="entry name" value="Fragile histidine triad"/>
    <property type="match status" value="1"/>
</dbReference>
<dbReference type="Proteomes" id="UP001217918">
    <property type="component" value="Unassembled WGS sequence"/>
</dbReference>
<comment type="cofactor">
    <cofactor evidence="7">
        <name>Mn(2+)</name>
        <dbReference type="ChEBI" id="CHEBI:29035"/>
    </cofactor>
</comment>
<evidence type="ECO:0000256" key="6">
    <source>
        <dbReference type="PROSITE-ProRule" id="PRU00464"/>
    </source>
</evidence>
<dbReference type="InterPro" id="IPR039383">
    <property type="entry name" value="FHIT"/>
</dbReference>
<name>A0AAD9MFT4_9PEZI</name>
<evidence type="ECO:0000256" key="2">
    <source>
        <dbReference type="ARBA" id="ARBA00022801"/>
    </source>
</evidence>
<evidence type="ECO:0000256" key="4">
    <source>
        <dbReference type="PIRSR" id="PIRSR639383-2"/>
    </source>
</evidence>
<dbReference type="EMBL" id="JAQQPM010000006">
    <property type="protein sequence ID" value="KAK2072348.1"/>
    <property type="molecule type" value="Genomic_DNA"/>
</dbReference>
<evidence type="ECO:0000256" key="7">
    <source>
        <dbReference type="RuleBase" id="RU366076"/>
    </source>
</evidence>
<dbReference type="InterPro" id="IPR051884">
    <property type="entry name" value="Bis(5'-adenosyl)-TPase_reg"/>
</dbReference>
<feature type="binding site" evidence="4">
    <location>
        <position position="114"/>
    </location>
    <ligand>
        <name>substrate</name>
    </ligand>
</feature>
<dbReference type="InterPro" id="IPR019808">
    <property type="entry name" value="Histidine_triad_CS"/>
</dbReference>
<feature type="active site" description="Tele-AMP-histidine intermediate" evidence="3">
    <location>
        <position position="112"/>
    </location>
</feature>
<evidence type="ECO:0000256" key="3">
    <source>
        <dbReference type="PIRSR" id="PIRSR639383-1"/>
    </source>
</evidence>
<keyword evidence="10" id="KW-1185">Reference proteome</keyword>
<evidence type="ECO:0000256" key="5">
    <source>
        <dbReference type="PIRSR" id="PIRSR639383-3"/>
    </source>
</evidence>
<feature type="domain" description="HIT" evidence="8">
    <location>
        <begin position="12"/>
        <end position="125"/>
    </location>
</feature>
<evidence type="ECO:0000313" key="9">
    <source>
        <dbReference type="EMBL" id="KAK2072348.1"/>
    </source>
</evidence>
<comment type="caution">
    <text evidence="9">The sequence shown here is derived from an EMBL/GenBank/DDBJ whole genome shotgun (WGS) entry which is preliminary data.</text>
</comment>
<protein>
    <recommendedName>
        <fullName evidence="7">Bis(5'-adenosyl)-triphosphatase</fullName>
        <ecNumber evidence="7">3.6.1.29</ecNumber>
    </recommendedName>
</protein>
<dbReference type="InterPro" id="IPR036265">
    <property type="entry name" value="HIT-like_sf"/>
</dbReference>
<feature type="binding site" evidence="4">
    <location>
        <position position="99"/>
    </location>
    <ligand>
        <name>substrate</name>
    </ligand>
</feature>
<comment type="catalytic activity">
    <reaction evidence="7">
        <text>P(1),P(3)-bis(5'-adenosyl) triphosphate + H2O = AMP + ADP + 2 H(+)</text>
        <dbReference type="Rhea" id="RHEA:13893"/>
        <dbReference type="ChEBI" id="CHEBI:15377"/>
        <dbReference type="ChEBI" id="CHEBI:15378"/>
        <dbReference type="ChEBI" id="CHEBI:58529"/>
        <dbReference type="ChEBI" id="CHEBI:456215"/>
        <dbReference type="ChEBI" id="CHEBI:456216"/>
        <dbReference type="EC" id="3.6.1.29"/>
    </reaction>
</comment>
<dbReference type="AlphaFoldDB" id="A0AAD9MFT4"/>
<keyword evidence="2 7" id="KW-0378">Hydrolase</keyword>
<sequence length="262" mass="28189">MSTTATSPPSPGPIFFGPHEVTSQVFLQTPLSFALVNIKPLLPGHVLVCPRRPHARLTDLAPADLADLFGAVQRVQRMLARHYFAGGGVADGAFNIAVQDGPEAGQTVGHLHVHVLPRVRGPTTAKAGPGPRGDRIYEEMAAEEGNVGGALWDREALRGGRPRPGGAFPEIEDAKRKARGMEEMEAEAAVFRRVLEDMQGGEGGGLGSRWPIRTTQPWYWAASFGEPPSPTWIARSTRLMVACYRGNEEAGLMLLDAGADPW</sequence>
<dbReference type="SUPFAM" id="SSF54197">
    <property type="entry name" value="HIT-like"/>
    <property type="match status" value="1"/>
</dbReference>
<feature type="binding site" evidence="4">
    <location>
        <begin position="105"/>
        <end position="108"/>
    </location>
    <ligand>
        <name>substrate</name>
    </ligand>
</feature>
<keyword evidence="1 7" id="KW-0547">Nucleotide-binding</keyword>
<dbReference type="CDD" id="cd01275">
    <property type="entry name" value="FHIT"/>
    <property type="match status" value="1"/>
</dbReference>
<dbReference type="GO" id="GO:0047710">
    <property type="term" value="F:bis(5'-adenosyl)-triphosphatase activity"/>
    <property type="evidence" value="ECO:0007669"/>
    <property type="project" value="UniProtKB-UniRule"/>
</dbReference>
<organism evidence="9 10">
    <name type="scientific">Phyllachora maydis</name>
    <dbReference type="NCBI Taxonomy" id="1825666"/>
    <lineage>
        <taxon>Eukaryota</taxon>
        <taxon>Fungi</taxon>
        <taxon>Dikarya</taxon>
        <taxon>Ascomycota</taxon>
        <taxon>Pezizomycotina</taxon>
        <taxon>Sordariomycetes</taxon>
        <taxon>Sordariomycetidae</taxon>
        <taxon>Phyllachorales</taxon>
        <taxon>Phyllachoraceae</taxon>
        <taxon>Phyllachora</taxon>
    </lineage>
</organism>
<feature type="short sequence motif" description="Histidine triad motif" evidence="6">
    <location>
        <begin position="110"/>
        <end position="114"/>
    </location>
</feature>
<dbReference type="PANTHER" id="PTHR46243:SF1">
    <property type="entry name" value="BIS(5'-ADENOSYL)-TRIPHOSPHATASE"/>
    <property type="match status" value="1"/>
</dbReference>
<feature type="site" description="Important for induction of apoptosis" evidence="5">
    <location>
        <position position="137"/>
    </location>
</feature>
<evidence type="ECO:0000259" key="8">
    <source>
        <dbReference type="PROSITE" id="PS51084"/>
    </source>
</evidence>
<dbReference type="GO" id="GO:0000166">
    <property type="term" value="F:nucleotide binding"/>
    <property type="evidence" value="ECO:0007669"/>
    <property type="project" value="UniProtKB-KW"/>
</dbReference>
<dbReference type="Pfam" id="PF01230">
    <property type="entry name" value="HIT"/>
    <property type="match status" value="1"/>
</dbReference>
<dbReference type="InterPro" id="IPR011146">
    <property type="entry name" value="HIT-like"/>
</dbReference>
<dbReference type="Gene3D" id="3.30.428.10">
    <property type="entry name" value="HIT-like"/>
    <property type="match status" value="1"/>
</dbReference>
<proteinExistence type="predicted"/>
<evidence type="ECO:0000256" key="1">
    <source>
        <dbReference type="ARBA" id="ARBA00022741"/>
    </source>
</evidence>
<dbReference type="EC" id="3.6.1.29" evidence="7"/>
<dbReference type="PROSITE" id="PS00892">
    <property type="entry name" value="HIT_1"/>
    <property type="match status" value="1"/>
</dbReference>
<reference evidence="9" key="1">
    <citation type="journal article" date="2023" name="Mol. Plant Microbe Interact.">
        <title>Elucidating the Obligate Nature and Biological Capacity of an Invasive Fungal Corn Pathogen.</title>
        <authorList>
            <person name="MacCready J.S."/>
            <person name="Roggenkamp E.M."/>
            <person name="Gdanetz K."/>
            <person name="Chilvers M.I."/>
        </authorList>
    </citation>
    <scope>NUCLEOTIDE SEQUENCE</scope>
    <source>
        <strain evidence="9">PM02</strain>
    </source>
</reference>